<evidence type="ECO:0000256" key="4">
    <source>
        <dbReference type="ARBA" id="ARBA00022989"/>
    </source>
</evidence>
<feature type="transmembrane region" description="Helical" evidence="6">
    <location>
        <begin position="56"/>
        <end position="78"/>
    </location>
</feature>
<feature type="transmembrane region" description="Helical" evidence="6">
    <location>
        <begin position="99"/>
        <end position="123"/>
    </location>
</feature>
<feature type="transmembrane region" description="Helical" evidence="6">
    <location>
        <begin position="477"/>
        <end position="495"/>
    </location>
</feature>
<dbReference type="GO" id="GO:0016020">
    <property type="term" value="C:membrane"/>
    <property type="evidence" value="ECO:0007669"/>
    <property type="project" value="UniProtKB-SubCell"/>
</dbReference>
<feature type="transmembrane region" description="Helical" evidence="6">
    <location>
        <begin position="354"/>
        <end position="375"/>
    </location>
</feature>
<evidence type="ECO:0000313" key="7">
    <source>
        <dbReference type="EMBL" id="NML94211.1"/>
    </source>
</evidence>
<proteinExistence type="predicted"/>
<reference evidence="7 8" key="1">
    <citation type="submission" date="2020-04" db="EMBL/GenBank/DDBJ databases">
        <title>Novosphingobium sp. TW-4 isolated from soil.</title>
        <authorList>
            <person name="Dahal R.H."/>
            <person name="Chaudhary D.K."/>
        </authorList>
    </citation>
    <scope>NUCLEOTIDE SEQUENCE [LARGE SCALE GENOMIC DNA]</scope>
    <source>
        <strain evidence="7 8">TW-4</strain>
    </source>
</reference>
<keyword evidence="8" id="KW-1185">Reference proteome</keyword>
<feature type="transmembrane region" description="Helical" evidence="6">
    <location>
        <begin position="453"/>
        <end position="471"/>
    </location>
</feature>
<dbReference type="GO" id="GO:0015171">
    <property type="term" value="F:amino acid transmembrane transporter activity"/>
    <property type="evidence" value="ECO:0007669"/>
    <property type="project" value="TreeGrafter"/>
</dbReference>
<name>A0A7Y0BPH6_9SPHN</name>
<dbReference type="Gene3D" id="1.20.1740.10">
    <property type="entry name" value="Amino acid/polyamine transporter I"/>
    <property type="match status" value="1"/>
</dbReference>
<dbReference type="Pfam" id="PF13520">
    <property type="entry name" value="AA_permease_2"/>
    <property type="match status" value="1"/>
</dbReference>
<evidence type="ECO:0000256" key="2">
    <source>
        <dbReference type="ARBA" id="ARBA00022448"/>
    </source>
</evidence>
<feature type="transmembrane region" description="Helical" evidence="6">
    <location>
        <begin position="272"/>
        <end position="296"/>
    </location>
</feature>
<keyword evidence="2" id="KW-0813">Transport</keyword>
<feature type="transmembrane region" description="Helical" evidence="6">
    <location>
        <begin position="27"/>
        <end position="50"/>
    </location>
</feature>
<feature type="transmembrane region" description="Helical" evidence="6">
    <location>
        <begin position="160"/>
        <end position="181"/>
    </location>
</feature>
<evidence type="ECO:0000256" key="3">
    <source>
        <dbReference type="ARBA" id="ARBA00022692"/>
    </source>
</evidence>
<dbReference type="RefSeq" id="WP_169493470.1">
    <property type="nucleotide sequence ID" value="NZ_JABBGM010000004.1"/>
</dbReference>
<comment type="caution">
    <text evidence="7">The sequence shown here is derived from an EMBL/GenBank/DDBJ whole genome shotgun (WGS) entry which is preliminary data.</text>
</comment>
<dbReference type="PANTHER" id="PTHR43243:SF4">
    <property type="entry name" value="CATIONIC AMINO ACID TRANSPORTER 4"/>
    <property type="match status" value="1"/>
</dbReference>
<organism evidence="7 8">
    <name type="scientific">Novosphingobium olei</name>
    <dbReference type="NCBI Taxonomy" id="2728851"/>
    <lineage>
        <taxon>Bacteria</taxon>
        <taxon>Pseudomonadati</taxon>
        <taxon>Pseudomonadota</taxon>
        <taxon>Alphaproteobacteria</taxon>
        <taxon>Sphingomonadales</taxon>
        <taxon>Sphingomonadaceae</taxon>
        <taxon>Novosphingobium</taxon>
    </lineage>
</organism>
<dbReference type="EMBL" id="JABBGM010000004">
    <property type="protein sequence ID" value="NML94211.1"/>
    <property type="molecule type" value="Genomic_DNA"/>
</dbReference>
<feature type="transmembrane region" description="Helical" evidence="6">
    <location>
        <begin position="396"/>
        <end position="414"/>
    </location>
</feature>
<sequence>MFGRVKPLDAILATAEKKGLHRSLGPIQLTLLGVGAIIGTGIFVLTAAAAQKAGPGMMWSFVIAGFVCAVAALCYSELASMVPVSGSAYTYSYAVVGELLAWMVGWALILEYAVAASAVSVGWSGYFMGLVKSLTGFELPAMLRAGPTWTMNGVIPHPDFSTGLINVPAIFVALAVTALLVRGTKESATFNAVLVAIKVAALTMFIILTLPVLDRSHFMPFAPNGWFGPAGTSGMGIVGAASSIFFAYVGFDAVSTAAEETKDPQRNVPIGLIGSLALCTIFYLLVAAGAIGAIGAQPTGMGVPPGSAEFTQQCAALAAQGQEPLVCSNEALAHVLRAVNYSWAGDLIGLAANLALPSVILMMMFGQTRIFFVMARDGLLPEKLASVHPKWKTPHVVTIVTGVFVAIAAALLPVGQLADISNSGTLFAFFMVALAVLILRLRDPNRVRPFRTPLVWVIGPIAAVGCVFLFFNLPFEAMIVLPVWGAIGLVFYFAYGFRMSHVGRGLVEVHEEDEDVPPQSVPPIS</sequence>
<feature type="transmembrane region" description="Helical" evidence="6">
    <location>
        <begin position="233"/>
        <end position="251"/>
    </location>
</feature>
<comment type="subcellular location">
    <subcellularLocation>
        <location evidence="1">Membrane</location>
        <topology evidence="1">Multi-pass membrane protein</topology>
    </subcellularLocation>
</comment>
<evidence type="ECO:0000256" key="5">
    <source>
        <dbReference type="ARBA" id="ARBA00023136"/>
    </source>
</evidence>
<evidence type="ECO:0000256" key="1">
    <source>
        <dbReference type="ARBA" id="ARBA00004141"/>
    </source>
</evidence>
<accession>A0A7Y0BPH6</accession>
<evidence type="ECO:0000256" key="6">
    <source>
        <dbReference type="SAM" id="Phobius"/>
    </source>
</evidence>
<dbReference type="Proteomes" id="UP000583556">
    <property type="component" value="Unassembled WGS sequence"/>
</dbReference>
<gene>
    <name evidence="7" type="ORF">HHL27_11100</name>
</gene>
<dbReference type="PIRSF" id="PIRSF006060">
    <property type="entry name" value="AA_transporter"/>
    <property type="match status" value="1"/>
</dbReference>
<feature type="transmembrane region" description="Helical" evidence="6">
    <location>
        <begin position="420"/>
        <end position="441"/>
    </location>
</feature>
<feature type="transmembrane region" description="Helical" evidence="6">
    <location>
        <begin position="193"/>
        <end position="213"/>
    </location>
</feature>
<keyword evidence="3 6" id="KW-0812">Transmembrane</keyword>
<keyword evidence="4 6" id="KW-1133">Transmembrane helix</keyword>
<evidence type="ECO:0000313" key="8">
    <source>
        <dbReference type="Proteomes" id="UP000583556"/>
    </source>
</evidence>
<dbReference type="InterPro" id="IPR002293">
    <property type="entry name" value="AA/rel_permease1"/>
</dbReference>
<keyword evidence="5 6" id="KW-0472">Membrane</keyword>
<dbReference type="AlphaFoldDB" id="A0A7Y0BPH6"/>
<protein>
    <submittedName>
        <fullName evidence="7">Amino acid permease</fullName>
    </submittedName>
</protein>
<dbReference type="PANTHER" id="PTHR43243">
    <property type="entry name" value="INNER MEMBRANE TRANSPORTER YGJI-RELATED"/>
    <property type="match status" value="1"/>
</dbReference>